<comment type="caution">
    <text evidence="1">The sequence shown here is derived from an EMBL/GenBank/DDBJ whole genome shotgun (WGS) entry which is preliminary data.</text>
</comment>
<dbReference type="Proteomes" id="UP000635477">
    <property type="component" value="Unassembled WGS sequence"/>
</dbReference>
<dbReference type="EMBL" id="JABEYC010000652">
    <property type="protein sequence ID" value="KAF4975338.1"/>
    <property type="molecule type" value="Genomic_DNA"/>
</dbReference>
<sequence length="80" mass="9291">MTQLTDKSNPATSVEHKIPSHLVPNITAFHETLKSIYPMNKEQSTFEWVRDKNFITVKAWRQEPKNLIRVLQGEGVVKEE</sequence>
<evidence type="ECO:0000313" key="1">
    <source>
        <dbReference type="EMBL" id="KAF4975338.1"/>
    </source>
</evidence>
<keyword evidence="2" id="KW-1185">Reference proteome</keyword>
<dbReference type="AlphaFoldDB" id="A0A8H4UF08"/>
<accession>A0A8H4UF08</accession>
<reference evidence="1" key="2">
    <citation type="submission" date="2020-05" db="EMBL/GenBank/DDBJ databases">
        <authorList>
            <person name="Kim H.-S."/>
            <person name="Proctor R.H."/>
            <person name="Brown D.W."/>
        </authorList>
    </citation>
    <scope>NUCLEOTIDE SEQUENCE</scope>
    <source>
        <strain evidence="1">NRRL 22465</strain>
    </source>
</reference>
<protein>
    <submittedName>
        <fullName evidence="1">Uncharacterized protein</fullName>
    </submittedName>
</protein>
<organism evidence="1 2">
    <name type="scientific">Fusarium zealandicum</name>
    <dbReference type="NCBI Taxonomy" id="1053134"/>
    <lineage>
        <taxon>Eukaryota</taxon>
        <taxon>Fungi</taxon>
        <taxon>Dikarya</taxon>
        <taxon>Ascomycota</taxon>
        <taxon>Pezizomycotina</taxon>
        <taxon>Sordariomycetes</taxon>
        <taxon>Hypocreomycetidae</taxon>
        <taxon>Hypocreales</taxon>
        <taxon>Nectriaceae</taxon>
        <taxon>Fusarium</taxon>
        <taxon>Fusarium staphyleae species complex</taxon>
    </lineage>
</organism>
<name>A0A8H4UF08_9HYPO</name>
<reference evidence="1" key="1">
    <citation type="journal article" date="2020" name="BMC Genomics">
        <title>Correction to: Identification and distribution of gene clusters required for synthesis of sphingolipid metabolism inhibitors in diverse species of the filamentous fungus Fusarium.</title>
        <authorList>
            <person name="Kim H.S."/>
            <person name="Lohmar J.M."/>
            <person name="Busman M."/>
            <person name="Brown D.W."/>
            <person name="Naumann T.A."/>
            <person name="Divon H.H."/>
            <person name="Lysoe E."/>
            <person name="Uhlig S."/>
            <person name="Proctor R.H."/>
        </authorList>
    </citation>
    <scope>NUCLEOTIDE SEQUENCE</scope>
    <source>
        <strain evidence="1">NRRL 22465</strain>
    </source>
</reference>
<gene>
    <name evidence="1" type="ORF">FZEAL_7871</name>
</gene>
<evidence type="ECO:0000313" key="2">
    <source>
        <dbReference type="Proteomes" id="UP000635477"/>
    </source>
</evidence>
<proteinExistence type="predicted"/>